<gene>
    <name evidence="3" type="ORF">NCTC12092_00189</name>
</gene>
<dbReference type="AlphaFoldDB" id="A0A380JME8"/>
<dbReference type="InterPro" id="IPR054738">
    <property type="entry name" value="Siphovirus-type_tail_C"/>
</dbReference>
<accession>A0A380JME8</accession>
<feature type="domain" description="Siphovirus-type tail component C-terminal" evidence="2">
    <location>
        <begin position="161"/>
        <end position="255"/>
    </location>
</feature>
<dbReference type="Proteomes" id="UP000254461">
    <property type="component" value="Unassembled WGS sequence"/>
</dbReference>
<proteinExistence type="predicted"/>
<dbReference type="NCBIfam" id="TIGR01633">
    <property type="entry name" value="phi3626_gp14_N"/>
    <property type="match status" value="1"/>
</dbReference>
<dbReference type="InterPro" id="IPR008841">
    <property type="entry name" value="Siphovirus-type_tail_N"/>
</dbReference>
<dbReference type="Gene3D" id="2.40.30.200">
    <property type="match status" value="1"/>
</dbReference>
<protein>
    <submittedName>
        <fullName evidence="3">Phage tail protein</fullName>
    </submittedName>
</protein>
<dbReference type="Pfam" id="PF22768">
    <property type="entry name" value="SPP1_Dit"/>
    <property type="match status" value="1"/>
</dbReference>
<evidence type="ECO:0000259" key="1">
    <source>
        <dbReference type="Pfam" id="PF05709"/>
    </source>
</evidence>
<evidence type="ECO:0000313" key="4">
    <source>
        <dbReference type="Proteomes" id="UP000254461"/>
    </source>
</evidence>
<sequence length="256" mass="29058">MFRKIANGKVTFLPLTTTVNGQLLEDVLKSDSASFKTIRIEGRHAGEYNHQVTEVLGRHGAYYHQKTKDSLPLTWTVHLKASDVSSFGQLASNLHALLVKSKVTKFEFSDDGGCYYLGQLKKFPDLKEKRCEAIIEIEIICYDPYKFKDIKSFKGNVINYKGQVTTKPIVTLNLSSPTKEIRLLHVESQKYIRLTGTYTTDEIKIDMSTGKITQNGRNILSDLDMVNSRYFELLPGKNTLQCDNATITADFREVYL</sequence>
<name>A0A380JME8_9STRE</name>
<evidence type="ECO:0000259" key="2">
    <source>
        <dbReference type="Pfam" id="PF22768"/>
    </source>
</evidence>
<dbReference type="InterPro" id="IPR006520">
    <property type="entry name" value="Dit_BPSPP_N"/>
</dbReference>
<dbReference type="Pfam" id="PF05709">
    <property type="entry name" value="Sipho_tail"/>
    <property type="match status" value="1"/>
</dbReference>
<dbReference type="Gene3D" id="2.60.120.860">
    <property type="match status" value="1"/>
</dbReference>
<reference evidence="3 4" key="1">
    <citation type="submission" date="2018-06" db="EMBL/GenBank/DDBJ databases">
        <authorList>
            <consortium name="Pathogen Informatics"/>
            <person name="Doyle S."/>
        </authorList>
    </citation>
    <scope>NUCLEOTIDE SEQUENCE [LARGE SCALE GENOMIC DNA]</scope>
    <source>
        <strain evidence="3 4">NCTC12092</strain>
    </source>
</reference>
<feature type="domain" description="Siphovirus-type tail component RIFT-related" evidence="1">
    <location>
        <begin position="51"/>
        <end position="130"/>
    </location>
</feature>
<dbReference type="EMBL" id="UHFF01000002">
    <property type="protein sequence ID" value="SUN44699.1"/>
    <property type="molecule type" value="Genomic_DNA"/>
</dbReference>
<organism evidence="3 4">
    <name type="scientific">Streptococcus equi subsp. equi</name>
    <dbReference type="NCBI Taxonomy" id="148942"/>
    <lineage>
        <taxon>Bacteria</taxon>
        <taxon>Bacillati</taxon>
        <taxon>Bacillota</taxon>
        <taxon>Bacilli</taxon>
        <taxon>Lactobacillales</taxon>
        <taxon>Streptococcaceae</taxon>
        <taxon>Streptococcus</taxon>
    </lineage>
</organism>
<dbReference type="RefSeq" id="WP_115250382.1">
    <property type="nucleotide sequence ID" value="NZ_UHFF01000002.1"/>
</dbReference>
<evidence type="ECO:0000313" key="3">
    <source>
        <dbReference type="EMBL" id="SUN44699.1"/>
    </source>
</evidence>